<protein>
    <submittedName>
        <fullName evidence="1">Uncharacterized protein</fullName>
    </submittedName>
</protein>
<evidence type="ECO:0000313" key="1">
    <source>
        <dbReference type="EMBL" id="JAH99673.1"/>
    </source>
</evidence>
<accession>A0A0E9XDA4</accession>
<dbReference type="AlphaFoldDB" id="A0A0E9XDA4"/>
<dbReference type="EMBL" id="GBXM01008904">
    <property type="protein sequence ID" value="JAH99673.1"/>
    <property type="molecule type" value="Transcribed_RNA"/>
</dbReference>
<reference evidence="1" key="2">
    <citation type="journal article" date="2015" name="Fish Shellfish Immunol.">
        <title>Early steps in the European eel (Anguilla anguilla)-Vibrio vulnificus interaction in the gills: Role of the RtxA13 toxin.</title>
        <authorList>
            <person name="Callol A."/>
            <person name="Pajuelo D."/>
            <person name="Ebbesson L."/>
            <person name="Teles M."/>
            <person name="MacKenzie S."/>
            <person name="Amaro C."/>
        </authorList>
    </citation>
    <scope>NUCLEOTIDE SEQUENCE</scope>
</reference>
<sequence length="37" mass="4123">MLRPGARLPELDRGGLWLVLGAQFKYFTSPLKCVADC</sequence>
<proteinExistence type="predicted"/>
<name>A0A0E9XDA4_ANGAN</name>
<organism evidence="1">
    <name type="scientific">Anguilla anguilla</name>
    <name type="common">European freshwater eel</name>
    <name type="synonym">Muraena anguilla</name>
    <dbReference type="NCBI Taxonomy" id="7936"/>
    <lineage>
        <taxon>Eukaryota</taxon>
        <taxon>Metazoa</taxon>
        <taxon>Chordata</taxon>
        <taxon>Craniata</taxon>
        <taxon>Vertebrata</taxon>
        <taxon>Euteleostomi</taxon>
        <taxon>Actinopterygii</taxon>
        <taxon>Neopterygii</taxon>
        <taxon>Teleostei</taxon>
        <taxon>Anguilliformes</taxon>
        <taxon>Anguillidae</taxon>
        <taxon>Anguilla</taxon>
    </lineage>
</organism>
<reference evidence="1" key="1">
    <citation type="submission" date="2014-11" db="EMBL/GenBank/DDBJ databases">
        <authorList>
            <person name="Amaro Gonzalez C."/>
        </authorList>
    </citation>
    <scope>NUCLEOTIDE SEQUENCE</scope>
</reference>